<dbReference type="PANTHER" id="PTHR21600">
    <property type="entry name" value="MITOCHONDRIAL RNA PSEUDOURIDINE SYNTHASE"/>
    <property type="match status" value="1"/>
</dbReference>
<evidence type="ECO:0000259" key="5">
    <source>
        <dbReference type="Pfam" id="PF00849"/>
    </source>
</evidence>
<dbReference type="InterPro" id="IPR006145">
    <property type="entry name" value="PsdUridine_synth_RsuA/RluA"/>
</dbReference>
<dbReference type="AlphaFoldDB" id="A0A2H0QWW6"/>
<feature type="domain" description="Pseudouridine synthase RsuA/RluA-like" evidence="5">
    <location>
        <begin position="11"/>
        <end position="177"/>
    </location>
</feature>
<dbReference type="SUPFAM" id="SSF55120">
    <property type="entry name" value="Pseudouridine synthase"/>
    <property type="match status" value="1"/>
</dbReference>
<organism evidence="6 7">
    <name type="scientific">Candidatus Zambryskibacteria bacterium CG10_big_fil_rev_8_21_14_0_10_42_12</name>
    <dbReference type="NCBI Taxonomy" id="1975115"/>
    <lineage>
        <taxon>Bacteria</taxon>
        <taxon>Candidatus Zambryskiibacteriota</taxon>
    </lineage>
</organism>
<evidence type="ECO:0000256" key="2">
    <source>
        <dbReference type="ARBA" id="ARBA00023235"/>
    </source>
</evidence>
<dbReference type="GO" id="GO:0000455">
    <property type="term" value="P:enzyme-directed rRNA pseudouridine synthesis"/>
    <property type="evidence" value="ECO:0007669"/>
    <property type="project" value="TreeGrafter"/>
</dbReference>
<feature type="active site" evidence="3">
    <location>
        <position position="70"/>
    </location>
</feature>
<comment type="caution">
    <text evidence="6">The sequence shown here is derived from an EMBL/GenBank/DDBJ whole genome shotgun (WGS) entry which is preliminary data.</text>
</comment>
<dbReference type="PROSITE" id="PS01129">
    <property type="entry name" value="PSI_RLU"/>
    <property type="match status" value="1"/>
</dbReference>
<comment type="catalytic activity">
    <reaction evidence="4">
        <text>a uridine in RNA = a pseudouridine in RNA</text>
        <dbReference type="Rhea" id="RHEA:48348"/>
        <dbReference type="Rhea" id="RHEA-COMP:12068"/>
        <dbReference type="Rhea" id="RHEA-COMP:12069"/>
        <dbReference type="ChEBI" id="CHEBI:65314"/>
        <dbReference type="ChEBI" id="CHEBI:65315"/>
    </reaction>
</comment>
<sequence length="242" mass="27696">MNISVLYEDDDVLVLDKPAGLLVHGDGRSVEETLVDWIHEQYPDIQDVGEDARVATGEIVKRPGIVHRIDRDTSGVIIVCKTAESFAHMKRQFQTRQVEKHYKAFVYDNIKEDEGVIDKPIGRSPKDFRQWSSENNARGELREAETRWKKIISTKTCAFLEVIPKTGRTHQIRVHLKYIEHPIVADPLYAPQRAKLLGFERLALHAHQISFETVSGKKVSVEAPYPRDFEKAIETIAKEETL</sequence>
<dbReference type="PANTHER" id="PTHR21600:SF44">
    <property type="entry name" value="RIBOSOMAL LARGE SUBUNIT PSEUDOURIDINE SYNTHASE D"/>
    <property type="match status" value="1"/>
</dbReference>
<dbReference type="CDD" id="cd02869">
    <property type="entry name" value="PseudoU_synth_RluA_like"/>
    <property type="match status" value="1"/>
</dbReference>
<dbReference type="GO" id="GO:0140098">
    <property type="term" value="F:catalytic activity, acting on RNA"/>
    <property type="evidence" value="ECO:0007669"/>
    <property type="project" value="UniProtKB-ARBA"/>
</dbReference>
<dbReference type="InterPro" id="IPR020103">
    <property type="entry name" value="PsdUridine_synth_cat_dom_sf"/>
</dbReference>
<evidence type="ECO:0000313" key="7">
    <source>
        <dbReference type="Proteomes" id="UP000231333"/>
    </source>
</evidence>
<protein>
    <recommendedName>
        <fullName evidence="4">Pseudouridine synthase</fullName>
        <ecNumber evidence="4">5.4.99.-</ecNumber>
    </recommendedName>
</protein>
<comment type="similarity">
    <text evidence="1 4">Belongs to the pseudouridine synthase RluA family.</text>
</comment>
<dbReference type="Gene3D" id="3.30.2350.10">
    <property type="entry name" value="Pseudouridine synthase"/>
    <property type="match status" value="1"/>
</dbReference>
<dbReference type="InterPro" id="IPR050188">
    <property type="entry name" value="RluA_PseudoU_synthase"/>
</dbReference>
<evidence type="ECO:0000256" key="4">
    <source>
        <dbReference type="RuleBase" id="RU362028"/>
    </source>
</evidence>
<dbReference type="Proteomes" id="UP000231333">
    <property type="component" value="Unassembled WGS sequence"/>
</dbReference>
<evidence type="ECO:0000256" key="3">
    <source>
        <dbReference type="PIRSR" id="PIRSR606225-1"/>
    </source>
</evidence>
<reference evidence="6 7" key="1">
    <citation type="submission" date="2017-09" db="EMBL/GenBank/DDBJ databases">
        <title>Depth-based differentiation of microbial function through sediment-hosted aquifers and enrichment of novel symbionts in the deep terrestrial subsurface.</title>
        <authorList>
            <person name="Probst A.J."/>
            <person name="Ladd B."/>
            <person name="Jarett J.K."/>
            <person name="Geller-Mcgrath D.E."/>
            <person name="Sieber C.M."/>
            <person name="Emerson J.B."/>
            <person name="Anantharaman K."/>
            <person name="Thomas B.C."/>
            <person name="Malmstrom R."/>
            <person name="Stieglmeier M."/>
            <person name="Klingl A."/>
            <person name="Woyke T."/>
            <person name="Ryan C.M."/>
            <person name="Banfield J.F."/>
        </authorList>
    </citation>
    <scope>NUCLEOTIDE SEQUENCE [LARGE SCALE GENOMIC DNA]</scope>
    <source>
        <strain evidence="6">CG10_big_fil_rev_8_21_14_0_10_42_12</strain>
    </source>
</reference>
<gene>
    <name evidence="6" type="ORF">COV34_00370</name>
</gene>
<dbReference type="Pfam" id="PF00849">
    <property type="entry name" value="PseudoU_synth_2"/>
    <property type="match status" value="1"/>
</dbReference>
<keyword evidence="2 4" id="KW-0413">Isomerase</keyword>
<proteinExistence type="inferred from homology"/>
<dbReference type="EMBL" id="PCXL01000008">
    <property type="protein sequence ID" value="PIR38761.1"/>
    <property type="molecule type" value="Genomic_DNA"/>
</dbReference>
<comment type="function">
    <text evidence="4">Responsible for synthesis of pseudouridine from uracil.</text>
</comment>
<accession>A0A2H0QWW6</accession>
<dbReference type="GO" id="GO:0009982">
    <property type="term" value="F:pseudouridine synthase activity"/>
    <property type="evidence" value="ECO:0007669"/>
    <property type="project" value="InterPro"/>
</dbReference>
<dbReference type="GO" id="GO:0003723">
    <property type="term" value="F:RNA binding"/>
    <property type="evidence" value="ECO:0007669"/>
    <property type="project" value="InterPro"/>
</dbReference>
<evidence type="ECO:0000256" key="1">
    <source>
        <dbReference type="ARBA" id="ARBA00010876"/>
    </source>
</evidence>
<dbReference type="NCBIfam" id="TIGR00005">
    <property type="entry name" value="rluA_subfam"/>
    <property type="match status" value="1"/>
</dbReference>
<evidence type="ECO:0000313" key="6">
    <source>
        <dbReference type="EMBL" id="PIR38761.1"/>
    </source>
</evidence>
<dbReference type="EC" id="5.4.99.-" evidence="4"/>
<dbReference type="InterPro" id="IPR006224">
    <property type="entry name" value="PsdUridine_synth_RluA-like_CS"/>
</dbReference>
<name>A0A2H0QWW6_9BACT</name>
<dbReference type="InterPro" id="IPR006225">
    <property type="entry name" value="PsdUridine_synth_RluC/D"/>
</dbReference>